<dbReference type="Pfam" id="PF06725">
    <property type="entry name" value="3D"/>
    <property type="match status" value="1"/>
</dbReference>
<comment type="caution">
    <text evidence="4">The sequence shown here is derived from an EMBL/GenBank/DDBJ whole genome shotgun (WGS) entry which is preliminary data.</text>
</comment>
<dbReference type="InterPro" id="IPR051933">
    <property type="entry name" value="Resuscitation_pf_RpfB"/>
</dbReference>
<dbReference type="EMBL" id="JACJKY010000017">
    <property type="protein sequence ID" value="MBM6921503.1"/>
    <property type="molecule type" value="Genomic_DNA"/>
</dbReference>
<reference evidence="4" key="2">
    <citation type="journal article" date="2021" name="Sci. Rep.">
        <title>The distribution of antibiotic resistance genes in chicken gut microbiota commensals.</title>
        <authorList>
            <person name="Juricova H."/>
            <person name="Matiasovicova J."/>
            <person name="Kubasova T."/>
            <person name="Cejkova D."/>
            <person name="Rychlik I."/>
        </authorList>
    </citation>
    <scope>NUCLEOTIDE SEQUENCE</scope>
    <source>
        <strain evidence="4">An559</strain>
    </source>
</reference>
<dbReference type="Proteomes" id="UP000774750">
    <property type="component" value="Unassembled WGS sequence"/>
</dbReference>
<proteinExistence type="predicted"/>
<keyword evidence="2" id="KW-0812">Transmembrane</keyword>
<feature type="transmembrane region" description="Helical" evidence="2">
    <location>
        <begin position="20"/>
        <end position="39"/>
    </location>
</feature>
<gene>
    <name evidence="4" type="ORF">H6A12_10080</name>
</gene>
<dbReference type="Gene3D" id="2.20.230.10">
    <property type="entry name" value="Resuscitation-promoting factor rpfb"/>
    <property type="match status" value="1"/>
</dbReference>
<evidence type="ECO:0000313" key="4">
    <source>
        <dbReference type="EMBL" id="MBM6921503.1"/>
    </source>
</evidence>
<accession>A0A938X7S6</accession>
<keyword evidence="2" id="KW-0472">Membrane</keyword>
<dbReference type="PANTHER" id="PTHR39160:SF4">
    <property type="entry name" value="RESUSCITATION-PROMOTING FACTOR RPFB"/>
    <property type="match status" value="1"/>
</dbReference>
<dbReference type="CDD" id="cd22786">
    <property type="entry name" value="DPBB_YuiC-like"/>
    <property type="match status" value="1"/>
</dbReference>
<dbReference type="InterPro" id="IPR010611">
    <property type="entry name" value="3D_dom"/>
</dbReference>
<dbReference type="PROSITE" id="PS51109">
    <property type="entry name" value="G5"/>
    <property type="match status" value="1"/>
</dbReference>
<keyword evidence="1" id="KW-0732">Signal</keyword>
<dbReference type="Pfam" id="PF03990">
    <property type="entry name" value="DUF348"/>
    <property type="match status" value="1"/>
</dbReference>
<dbReference type="SMART" id="SM01208">
    <property type="entry name" value="G5"/>
    <property type="match status" value="1"/>
</dbReference>
<evidence type="ECO:0000313" key="5">
    <source>
        <dbReference type="Proteomes" id="UP000774750"/>
    </source>
</evidence>
<reference evidence="4" key="1">
    <citation type="submission" date="2020-08" db="EMBL/GenBank/DDBJ databases">
        <authorList>
            <person name="Cejkova D."/>
            <person name="Kubasova T."/>
            <person name="Jahodarova E."/>
            <person name="Rychlik I."/>
        </authorList>
    </citation>
    <scope>NUCLEOTIDE SEQUENCE</scope>
    <source>
        <strain evidence="4">An559</strain>
    </source>
</reference>
<dbReference type="GO" id="GO:0019867">
    <property type="term" value="C:outer membrane"/>
    <property type="evidence" value="ECO:0007669"/>
    <property type="project" value="InterPro"/>
</dbReference>
<dbReference type="Pfam" id="PF07501">
    <property type="entry name" value="G5"/>
    <property type="match status" value="1"/>
</dbReference>
<evidence type="ECO:0000256" key="1">
    <source>
        <dbReference type="ARBA" id="ARBA00022729"/>
    </source>
</evidence>
<dbReference type="AlphaFoldDB" id="A0A938X7S6"/>
<evidence type="ECO:0000256" key="2">
    <source>
        <dbReference type="SAM" id="Phobius"/>
    </source>
</evidence>
<sequence>METIQHRFKTLFDSKWMRFAAMSFVSVMLISVFGGATFAKYSVVIDDEGTKTVALTSCSEPEDILKQESITLSAHDKYIFSGFENNRATITIERASEIKISADGQEHVVYLTEGTVADALAAASLAVTDDDLMNASLEEPVYDGMQVAINRVTYETVTTQTEIPFDTVEFPTRTLAKGKTRTLSEGQNGVQETQTKRTYIDGVLVEEEVLSETVTVSPVAAHVLVGDPDAPVSQLIPSEEIVLDANGNPVSYKYKVTGKATAYSALGRPTKLKPGNVAMNLSQFPRGTKLYIKTPDGSFVYGYSVVADTGPAVTNGVCLVDLFFSTYTESCLFGAKTVEIYVLS</sequence>
<dbReference type="InterPro" id="IPR007137">
    <property type="entry name" value="DUF348"/>
</dbReference>
<dbReference type="GO" id="GO:0004553">
    <property type="term" value="F:hydrolase activity, hydrolyzing O-glycosyl compounds"/>
    <property type="evidence" value="ECO:0007669"/>
    <property type="project" value="InterPro"/>
</dbReference>
<dbReference type="RefSeq" id="WP_204447496.1">
    <property type="nucleotide sequence ID" value="NZ_JACJKY010000017.1"/>
</dbReference>
<name>A0A938X7S6_9FIRM</name>
<feature type="domain" description="G5" evidence="3">
    <location>
        <begin position="149"/>
        <end position="229"/>
    </location>
</feature>
<dbReference type="GO" id="GO:0009254">
    <property type="term" value="P:peptidoglycan turnover"/>
    <property type="evidence" value="ECO:0007669"/>
    <property type="project" value="InterPro"/>
</dbReference>
<keyword evidence="2" id="KW-1133">Transmembrane helix</keyword>
<protein>
    <submittedName>
        <fullName evidence="4">G5 domain-containing protein</fullName>
    </submittedName>
</protein>
<organism evidence="4 5">
    <name type="scientific">Merdimmobilis hominis</name>
    <dbReference type="NCBI Taxonomy" id="2897707"/>
    <lineage>
        <taxon>Bacteria</taxon>
        <taxon>Bacillati</taxon>
        <taxon>Bacillota</taxon>
        <taxon>Clostridia</taxon>
        <taxon>Eubacteriales</taxon>
        <taxon>Oscillospiraceae</taxon>
        <taxon>Merdimmobilis</taxon>
    </lineage>
</organism>
<evidence type="ECO:0000259" key="3">
    <source>
        <dbReference type="PROSITE" id="PS51109"/>
    </source>
</evidence>
<keyword evidence="5" id="KW-1185">Reference proteome</keyword>
<dbReference type="InterPro" id="IPR011098">
    <property type="entry name" value="G5_dom"/>
</dbReference>
<dbReference type="PANTHER" id="PTHR39160">
    <property type="entry name" value="CELL WALL-BINDING PROTEIN YOCH"/>
    <property type="match status" value="1"/>
</dbReference>